<sequence>MSKSTKKRLARDSPQSENGDSDSMLKFEHESLVQHYLTLQKEFVAKKKKLQIVKQKRDTLLDDIRFLRRRHRYLMEMQTNDVQKERGLVPPQDLSMHCEVVEEPLRVEDKPKSCLTKGKSLEKKKISWRDQLGLKVQESCILSAKETS</sequence>
<evidence type="ECO:0000256" key="1">
    <source>
        <dbReference type="SAM" id="MobiDB-lite"/>
    </source>
</evidence>
<organism evidence="2 3">
    <name type="scientific">Erythroxylum novogranatense</name>
    <dbReference type="NCBI Taxonomy" id="1862640"/>
    <lineage>
        <taxon>Eukaryota</taxon>
        <taxon>Viridiplantae</taxon>
        <taxon>Streptophyta</taxon>
        <taxon>Embryophyta</taxon>
        <taxon>Tracheophyta</taxon>
        <taxon>Spermatophyta</taxon>
        <taxon>Magnoliopsida</taxon>
        <taxon>eudicotyledons</taxon>
        <taxon>Gunneridae</taxon>
        <taxon>Pentapetalae</taxon>
        <taxon>rosids</taxon>
        <taxon>fabids</taxon>
        <taxon>Malpighiales</taxon>
        <taxon>Erythroxylaceae</taxon>
        <taxon>Erythroxylum</taxon>
    </lineage>
</organism>
<gene>
    <name evidence="2" type="ORF">K2173_023180</name>
</gene>
<keyword evidence="3" id="KW-1185">Reference proteome</keyword>
<name>A0AAV8UAM8_9ROSI</name>
<accession>A0AAV8UAM8</accession>
<dbReference type="Proteomes" id="UP001159364">
    <property type="component" value="Linkage Group LG01"/>
</dbReference>
<evidence type="ECO:0000313" key="2">
    <source>
        <dbReference type="EMBL" id="KAJ8775415.1"/>
    </source>
</evidence>
<evidence type="ECO:0000313" key="3">
    <source>
        <dbReference type="Proteomes" id="UP001159364"/>
    </source>
</evidence>
<dbReference type="PANTHER" id="PTHR34807:SF6">
    <property type="entry name" value="MYB-CC TYPE TRANSCRIPTION FACTOR LHEQLE-CONTAINING DOMAIN-CONTAINING PROTEIN"/>
    <property type="match status" value="1"/>
</dbReference>
<feature type="region of interest" description="Disordered" evidence="1">
    <location>
        <begin position="1"/>
        <end position="25"/>
    </location>
</feature>
<proteinExistence type="predicted"/>
<dbReference type="PANTHER" id="PTHR34807">
    <property type="entry name" value="OS08G0270800 PROTEIN"/>
    <property type="match status" value="1"/>
</dbReference>
<reference evidence="2 3" key="1">
    <citation type="submission" date="2021-09" db="EMBL/GenBank/DDBJ databases">
        <title>Genomic insights and catalytic innovation underlie evolution of tropane alkaloids biosynthesis.</title>
        <authorList>
            <person name="Wang Y.-J."/>
            <person name="Tian T."/>
            <person name="Huang J.-P."/>
            <person name="Huang S.-X."/>
        </authorList>
    </citation>
    <scope>NUCLEOTIDE SEQUENCE [LARGE SCALE GENOMIC DNA]</scope>
    <source>
        <strain evidence="2">KIB-2018</strain>
        <tissue evidence="2">Leaf</tissue>
    </source>
</reference>
<dbReference type="EMBL" id="JAIWQS010000001">
    <property type="protein sequence ID" value="KAJ8775415.1"/>
    <property type="molecule type" value="Genomic_DNA"/>
</dbReference>
<protein>
    <submittedName>
        <fullName evidence="2">Uncharacterized protein</fullName>
    </submittedName>
</protein>
<comment type="caution">
    <text evidence="2">The sequence shown here is derived from an EMBL/GenBank/DDBJ whole genome shotgun (WGS) entry which is preliminary data.</text>
</comment>
<dbReference type="AlphaFoldDB" id="A0AAV8UAM8"/>